<evidence type="ECO:0000256" key="1">
    <source>
        <dbReference type="ARBA" id="ARBA00022679"/>
    </source>
</evidence>
<dbReference type="SUPFAM" id="SSF50985">
    <property type="entry name" value="RCC1/BLIP-II"/>
    <property type="match status" value="1"/>
</dbReference>
<reference evidence="7 8" key="1">
    <citation type="journal article" date="2019" name="Sci. Data">
        <title>Hybrid genome assembly and annotation of Danionella translucida.</title>
        <authorList>
            <person name="Kadobianskyi M."/>
            <person name="Schulze L."/>
            <person name="Schuelke M."/>
            <person name="Judkewitz B."/>
        </authorList>
    </citation>
    <scope>NUCLEOTIDE SEQUENCE [LARGE SCALE GENOMIC DNA]</scope>
    <source>
        <strain evidence="7 8">Bolton</strain>
    </source>
</reference>
<dbReference type="PRINTS" id="PR00633">
    <property type="entry name" value="RCCNDNSATION"/>
</dbReference>
<dbReference type="PANTHER" id="PTHR45622">
    <property type="entry name" value="UBIQUITIN-PROTEIN LIGASE E3A-RELATED"/>
    <property type="match status" value="1"/>
</dbReference>
<proteinExistence type="predicted"/>
<dbReference type="FunFam" id="3.30.2410.10:FF:000003">
    <property type="entry name" value="probable E3 ubiquitin-protein ligase HERC4 isoform X1"/>
    <property type="match status" value="1"/>
</dbReference>
<dbReference type="SUPFAM" id="SSF56204">
    <property type="entry name" value="Hect, E3 ligase catalytic domain"/>
    <property type="match status" value="1"/>
</dbReference>
<feature type="repeat" description="RCC1" evidence="5">
    <location>
        <begin position="211"/>
        <end position="261"/>
    </location>
</feature>
<evidence type="ECO:0000256" key="5">
    <source>
        <dbReference type="PROSITE-ProRule" id="PRU00235"/>
    </source>
</evidence>
<dbReference type="GO" id="GO:0061630">
    <property type="term" value="F:ubiquitin protein ligase activity"/>
    <property type="evidence" value="ECO:0007669"/>
    <property type="project" value="TreeGrafter"/>
</dbReference>
<keyword evidence="8" id="KW-1185">Reference proteome</keyword>
<protein>
    <recommendedName>
        <fullName evidence="6">HECT domain-containing protein</fullName>
    </recommendedName>
</protein>
<feature type="domain" description="HECT" evidence="6">
    <location>
        <begin position="685"/>
        <end position="996"/>
    </location>
</feature>
<accession>A0A553NKI0</accession>
<gene>
    <name evidence="7" type="ORF">DNTS_012350</name>
</gene>
<name>A0A553NKI0_9TELE</name>
<evidence type="ECO:0000256" key="2">
    <source>
        <dbReference type="ARBA" id="ARBA00022737"/>
    </source>
</evidence>
<keyword evidence="1" id="KW-0808">Transferase</keyword>
<dbReference type="Gene3D" id="3.30.2160.10">
    <property type="entry name" value="Hect, E3 ligase catalytic domain"/>
    <property type="match status" value="1"/>
</dbReference>
<dbReference type="Pfam" id="PF00415">
    <property type="entry name" value="RCC1"/>
    <property type="match status" value="1"/>
</dbReference>
<dbReference type="InterPro" id="IPR009091">
    <property type="entry name" value="RCC1/BLIP-II"/>
</dbReference>
<dbReference type="GO" id="GO:0005737">
    <property type="term" value="C:cytoplasm"/>
    <property type="evidence" value="ECO:0007669"/>
    <property type="project" value="TreeGrafter"/>
</dbReference>
<dbReference type="PROSITE" id="PS00626">
    <property type="entry name" value="RCC1_2"/>
    <property type="match status" value="2"/>
</dbReference>
<feature type="non-terminal residue" evidence="7">
    <location>
        <position position="1"/>
    </location>
</feature>
<evidence type="ECO:0000256" key="3">
    <source>
        <dbReference type="ARBA" id="ARBA00022786"/>
    </source>
</evidence>
<dbReference type="PANTHER" id="PTHR45622:SF73">
    <property type="entry name" value="E3 UBIQUITIN-PROTEIN LIGASE HERC4-LIKE ISOFORM X1-RELATED"/>
    <property type="match status" value="1"/>
</dbReference>
<evidence type="ECO:0000256" key="4">
    <source>
        <dbReference type="PROSITE-ProRule" id="PRU00104"/>
    </source>
</evidence>
<keyword evidence="3 4" id="KW-0833">Ubl conjugation pathway</keyword>
<organism evidence="7 8">
    <name type="scientific">Danionella cerebrum</name>
    <dbReference type="NCBI Taxonomy" id="2873325"/>
    <lineage>
        <taxon>Eukaryota</taxon>
        <taxon>Metazoa</taxon>
        <taxon>Chordata</taxon>
        <taxon>Craniata</taxon>
        <taxon>Vertebrata</taxon>
        <taxon>Euteleostomi</taxon>
        <taxon>Actinopterygii</taxon>
        <taxon>Neopterygii</taxon>
        <taxon>Teleostei</taxon>
        <taxon>Ostariophysi</taxon>
        <taxon>Cypriniformes</taxon>
        <taxon>Danionidae</taxon>
        <taxon>Danioninae</taxon>
        <taxon>Danionella</taxon>
    </lineage>
</organism>
<dbReference type="InterPro" id="IPR051709">
    <property type="entry name" value="Ub-ligase/GTPase-reg"/>
</dbReference>
<evidence type="ECO:0000313" key="8">
    <source>
        <dbReference type="Proteomes" id="UP000316079"/>
    </source>
</evidence>
<dbReference type="Gene3D" id="3.30.2410.10">
    <property type="entry name" value="Hect, E3 ligase catalytic domain"/>
    <property type="match status" value="1"/>
</dbReference>
<sequence length="996" mass="113140">TKPILSRNFINDNFRFLFVTQNLPNNDEKQIFGFYFNEIALVEDSVPFSVQELKSDSRRRFLQRNRETLPETEEKAAVQMLCYWGSPVRDGLGLTPRDGVKHGKCGIKSICPKSPVQDISAGRTSIRFIQDGKVSVLRQSDGGELKQLDLKKVRIRSMVSRADYAVLLDYEGKVLTMMKKSICRPLKGLESKQVIQIACGDQHSMALTNDGQLFVWGDNSHGQLGLGKILPNTSSPEHLLSGIPAAQISAGGGHSFVLSLSGAVFGWGKNSAGQLGLGDTQGGSGQLGHNSLKYEHHPRLVAELWGAKVSQISCGRQHTLVATTKKIYSFGQLENGEITSVPSLVDLPLESSQYTIDKVIAGENNSFVLLCKESALKSRLKPRGIVTLEERMIERWVSGKDAWKIKKREIYKVFSSAASLNGSFLKTSGDAHYQTSEEDCGLDFDRIRKSFARLSVNENAISEATKGALQSLNSNPACPEALRLYLLIPELIRGLHAPQTELIKALASKILQLWPAEYKVLENYWSKLPDSSLQNLVDVFKKVSAEMIGKITATMLNSDKITDLNNFLSILQMLYQVCCRVNRAITKTDFIIHEVNYLLLVLQTTNDDMNNNWMMLNLSGHIEAVQKQRTYYYAILYGLLLYPCIFNLEAKCSYMKSRLWRDSFSLILRRTALTEDCFSQLRTANPEDLSQCFLSVFYTEDMKQTSVNNKDFFYNVFKELCAPESQLLKYNDNETIGWFPTTVQKNIHSFSNCTVVNLPFPLAMFKKLLNIRPSLEDLMELDSALGRSLQYILDYSDDVEELDMYFTITWNGALVELDPSMPGKRVTNSNRKNFVDKYVDHIFNASVEEVFEEFKRGFFSACHTHLVKMFEPEEMRGLLVGNEEYDWDMLKKNTKYETAFYPEHPTIVYFWEVFDELTPDVKKAFLLFLTGFERVPVLGMSAVKMLVTLRPCSTEDHLPESHTCYSRLLLPEYRTKETLRAKLFEAISHNRGFWEE</sequence>
<dbReference type="STRING" id="623744.A0A553NKI0"/>
<feature type="repeat" description="RCC1" evidence="5">
    <location>
        <begin position="262"/>
        <end position="325"/>
    </location>
</feature>
<dbReference type="Pfam" id="PF13540">
    <property type="entry name" value="RCC1_2"/>
    <property type="match status" value="2"/>
</dbReference>
<keyword evidence="2" id="KW-0677">Repeat</keyword>
<dbReference type="Proteomes" id="UP000316079">
    <property type="component" value="Unassembled WGS sequence"/>
</dbReference>
<dbReference type="OrthoDB" id="5981550at2759"/>
<dbReference type="InterPro" id="IPR000408">
    <property type="entry name" value="Reg_chr_condens"/>
</dbReference>
<feature type="active site" description="Glycyl thioester intermediate" evidence="4">
    <location>
        <position position="964"/>
    </location>
</feature>
<evidence type="ECO:0000313" key="7">
    <source>
        <dbReference type="EMBL" id="TRY65946.1"/>
    </source>
</evidence>
<dbReference type="InterPro" id="IPR000569">
    <property type="entry name" value="HECT_dom"/>
</dbReference>
<dbReference type="Gene3D" id="2.130.10.30">
    <property type="entry name" value="Regulator of chromosome condensation 1/beta-lactamase-inhibitor protein II"/>
    <property type="match status" value="2"/>
</dbReference>
<dbReference type="SMART" id="SM00119">
    <property type="entry name" value="HECTc"/>
    <property type="match status" value="1"/>
</dbReference>
<dbReference type="GO" id="GO:0016567">
    <property type="term" value="P:protein ubiquitination"/>
    <property type="evidence" value="ECO:0007669"/>
    <property type="project" value="TreeGrafter"/>
</dbReference>
<dbReference type="GO" id="GO:0006511">
    <property type="term" value="P:ubiquitin-dependent protein catabolic process"/>
    <property type="evidence" value="ECO:0007669"/>
    <property type="project" value="TreeGrafter"/>
</dbReference>
<dbReference type="InterPro" id="IPR035983">
    <property type="entry name" value="Hect_E3_ubiquitin_ligase"/>
</dbReference>
<dbReference type="Gene3D" id="3.90.1750.10">
    <property type="entry name" value="Hect, E3 ligase catalytic domains"/>
    <property type="match status" value="1"/>
</dbReference>
<dbReference type="PROSITE" id="PS50012">
    <property type="entry name" value="RCC1_3"/>
    <property type="match status" value="2"/>
</dbReference>
<dbReference type="AlphaFoldDB" id="A0A553NKI0"/>
<evidence type="ECO:0000259" key="6">
    <source>
        <dbReference type="PROSITE" id="PS50237"/>
    </source>
</evidence>
<dbReference type="Pfam" id="PF00632">
    <property type="entry name" value="HECT"/>
    <property type="match status" value="1"/>
</dbReference>
<dbReference type="PROSITE" id="PS50237">
    <property type="entry name" value="HECT"/>
    <property type="match status" value="1"/>
</dbReference>
<comment type="caution">
    <text evidence="7">The sequence shown here is derived from an EMBL/GenBank/DDBJ whole genome shotgun (WGS) entry which is preliminary data.</text>
</comment>
<dbReference type="EMBL" id="SRMA01026884">
    <property type="protein sequence ID" value="TRY65946.1"/>
    <property type="molecule type" value="Genomic_DNA"/>
</dbReference>